<dbReference type="PANTHER" id="PTHR11987">
    <property type="entry name" value="ALPHA-2,8-SIALYLTRANSFERASE"/>
    <property type="match status" value="1"/>
</dbReference>
<dbReference type="AlphaFoldDB" id="A0A5B8N287"/>
<dbReference type="InterPro" id="IPR038578">
    <property type="entry name" value="GT29-like_sf"/>
</dbReference>
<keyword evidence="4" id="KW-0808">Transferase</keyword>
<evidence type="ECO:0000256" key="5">
    <source>
        <dbReference type="ARBA" id="ARBA00022692"/>
    </source>
</evidence>
<accession>A0A5B8N287</accession>
<evidence type="ECO:0000256" key="7">
    <source>
        <dbReference type="ARBA" id="ARBA00022989"/>
    </source>
</evidence>
<evidence type="ECO:0000256" key="12">
    <source>
        <dbReference type="SAM" id="Phobius"/>
    </source>
</evidence>
<evidence type="ECO:0000256" key="9">
    <source>
        <dbReference type="ARBA" id="ARBA00023136"/>
    </source>
</evidence>
<evidence type="ECO:0000256" key="2">
    <source>
        <dbReference type="ARBA" id="ARBA00006003"/>
    </source>
</evidence>
<evidence type="ECO:0000313" key="14">
    <source>
        <dbReference type="Proteomes" id="UP000316726"/>
    </source>
</evidence>
<dbReference type="Pfam" id="PF00777">
    <property type="entry name" value="Glyco_transf_29"/>
    <property type="match status" value="1"/>
</dbReference>
<proteinExistence type="inferred from homology"/>
<dbReference type="EMBL" id="CP031053">
    <property type="protein sequence ID" value="QDZ25975.1"/>
    <property type="molecule type" value="Genomic_DNA"/>
</dbReference>
<sequence length="554" mass="61472">MLRKGGRRGGGRKGKFLTSLGLIISIVLALVSLIDLVYVEKLLKEAKSASSGRVSVLKLKGAIAEELDKRLLVVNTDKVPSLLSDIRTLKQALDEEKSNCKYEVEELEAEWNGKTQLAMQEVTFNKDETLEEMERAWKRERVCVEKEQEALRQVRGALKNQLEDLKRRRIGIEVSRVLGRFFEKTTETYLDAFFDRMRKGNFNNARYELTRASAPSRDGFWRIDVNGEEANLAGGEVPESDYEGFVEALPDAELFGSIRYPRGGYWQTCAVVGSSGMLLRYNQGQAIDGHDAVFRIDDAPAGPPFVDEAGSKTTVRIVGDGRHEQAWEYWRKHRREIILQKIESLDTLTSFTLFKNADPQGTRNVLALAPDFEGFINRFVRGIRMPLGFHGVVLALQKCKSVTVFGFSNISFERLQKLGVQGHYYPMDESGAGGGKGAKGSRGGLPEGLTTSNFDSEELNVVLISQLARRLEGLVKISEPCQTLEESYGGCRNCSVVPLSPLGECIPGVPLPVPAKGNCARADESYHQSDHRVANSFRKCTADEACPGGLRALP</sequence>
<feature type="transmembrane region" description="Helical" evidence="12">
    <location>
        <begin position="20"/>
        <end position="39"/>
    </location>
</feature>
<keyword evidence="5 12" id="KW-0812">Transmembrane</keyword>
<comment type="similarity">
    <text evidence="2">Belongs to the glycosyltransferase 29 family.</text>
</comment>
<keyword evidence="3" id="KW-0328">Glycosyltransferase</keyword>
<dbReference type="PANTHER" id="PTHR11987:SF36">
    <property type="entry name" value="SIA-ALPHA-2,3-GAL-BETA-1,4-GLCNAC-R:ALPHA 2,8-SIALYLTRANSFERASE"/>
    <property type="match status" value="1"/>
</dbReference>
<evidence type="ECO:0000256" key="8">
    <source>
        <dbReference type="ARBA" id="ARBA00023034"/>
    </source>
</evidence>
<dbReference type="InterPro" id="IPR050943">
    <property type="entry name" value="Glycosyltr_29_Sialyltrsf"/>
</dbReference>
<protein>
    <recommendedName>
        <fullName evidence="15">Sialyltransferase</fullName>
    </recommendedName>
</protein>
<comment type="subcellular location">
    <subcellularLocation>
        <location evidence="1">Golgi apparatus membrane</location>
        <topology evidence="1">Single-pass type II membrane protein</topology>
    </subcellularLocation>
</comment>
<evidence type="ECO:0000313" key="13">
    <source>
        <dbReference type="EMBL" id="QDZ25975.1"/>
    </source>
</evidence>
<dbReference type="Proteomes" id="UP000316726">
    <property type="component" value="Chromosome 20"/>
</dbReference>
<evidence type="ECO:0000256" key="11">
    <source>
        <dbReference type="SAM" id="MobiDB-lite"/>
    </source>
</evidence>
<dbReference type="GO" id="GO:0008373">
    <property type="term" value="F:sialyltransferase activity"/>
    <property type="evidence" value="ECO:0007669"/>
    <property type="project" value="InterPro"/>
</dbReference>
<dbReference type="GO" id="GO:0000139">
    <property type="term" value="C:Golgi membrane"/>
    <property type="evidence" value="ECO:0007669"/>
    <property type="project" value="UniProtKB-SubCell"/>
</dbReference>
<keyword evidence="8" id="KW-0333">Golgi apparatus</keyword>
<evidence type="ECO:0000256" key="3">
    <source>
        <dbReference type="ARBA" id="ARBA00022676"/>
    </source>
</evidence>
<gene>
    <name evidence="13" type="ORF">A3770_20p84930</name>
</gene>
<feature type="compositionally biased region" description="Gly residues" evidence="11">
    <location>
        <begin position="431"/>
        <end position="446"/>
    </location>
</feature>
<dbReference type="Gene3D" id="3.90.1480.20">
    <property type="entry name" value="Glycosyl transferase family 29"/>
    <property type="match status" value="1"/>
</dbReference>
<reference evidence="13 14" key="1">
    <citation type="submission" date="2018-07" db="EMBL/GenBank/DDBJ databases">
        <title>The complete nuclear genome of the prasinophyte Chloropicon primus (CCMP1205).</title>
        <authorList>
            <person name="Pombert J.-F."/>
            <person name="Otis C."/>
            <person name="Turmel M."/>
            <person name="Lemieux C."/>
        </authorList>
    </citation>
    <scope>NUCLEOTIDE SEQUENCE [LARGE SCALE GENOMIC DNA]</scope>
    <source>
        <strain evidence="13 14">CCMP1205</strain>
    </source>
</reference>
<keyword evidence="9 12" id="KW-0472">Membrane</keyword>
<keyword evidence="10" id="KW-0325">Glycoprotein</keyword>
<dbReference type="OrthoDB" id="10264956at2759"/>
<keyword evidence="14" id="KW-1185">Reference proteome</keyword>
<organism evidence="13 14">
    <name type="scientific">Chloropicon primus</name>
    <dbReference type="NCBI Taxonomy" id="1764295"/>
    <lineage>
        <taxon>Eukaryota</taxon>
        <taxon>Viridiplantae</taxon>
        <taxon>Chlorophyta</taxon>
        <taxon>Chloropicophyceae</taxon>
        <taxon>Chloropicales</taxon>
        <taxon>Chloropicaceae</taxon>
        <taxon>Chloropicon</taxon>
    </lineage>
</organism>
<evidence type="ECO:0000256" key="1">
    <source>
        <dbReference type="ARBA" id="ARBA00004323"/>
    </source>
</evidence>
<dbReference type="InterPro" id="IPR001675">
    <property type="entry name" value="Glyco_trans_29"/>
</dbReference>
<evidence type="ECO:0008006" key="15">
    <source>
        <dbReference type="Google" id="ProtNLM"/>
    </source>
</evidence>
<keyword evidence="7 12" id="KW-1133">Transmembrane helix</keyword>
<evidence type="ECO:0000256" key="6">
    <source>
        <dbReference type="ARBA" id="ARBA00022968"/>
    </source>
</evidence>
<evidence type="ECO:0000256" key="10">
    <source>
        <dbReference type="ARBA" id="ARBA00023180"/>
    </source>
</evidence>
<keyword evidence="6" id="KW-0735">Signal-anchor</keyword>
<feature type="region of interest" description="Disordered" evidence="11">
    <location>
        <begin position="431"/>
        <end position="450"/>
    </location>
</feature>
<name>A0A5B8N287_9CHLO</name>
<evidence type="ECO:0000256" key="4">
    <source>
        <dbReference type="ARBA" id="ARBA00022679"/>
    </source>
</evidence>